<dbReference type="RefSeq" id="WP_084634266.1">
    <property type="nucleotide sequence ID" value="NZ_FRDJ01000001.1"/>
</dbReference>
<protein>
    <submittedName>
        <fullName evidence="2">Sugar kinase of the NBD/HSP70 family, may contain an N-terminal HTH domain</fullName>
    </submittedName>
</protein>
<evidence type="ECO:0000313" key="2">
    <source>
        <dbReference type="EMBL" id="SHN48805.1"/>
    </source>
</evidence>
<evidence type="ECO:0000256" key="1">
    <source>
        <dbReference type="ARBA" id="ARBA00006479"/>
    </source>
</evidence>
<keyword evidence="2" id="KW-0418">Kinase</keyword>
<dbReference type="OrthoDB" id="9796533at2"/>
<proteinExistence type="inferred from homology"/>
<keyword evidence="3" id="KW-1185">Reference proteome</keyword>
<dbReference type="InterPro" id="IPR000600">
    <property type="entry name" value="ROK"/>
</dbReference>
<keyword evidence="2" id="KW-0808">Transferase</keyword>
<dbReference type="Gene3D" id="3.30.420.40">
    <property type="match status" value="2"/>
</dbReference>
<dbReference type="InterPro" id="IPR043129">
    <property type="entry name" value="ATPase_NBD"/>
</dbReference>
<comment type="similarity">
    <text evidence="1">Belongs to the ROK (NagC/XylR) family.</text>
</comment>
<dbReference type="Proteomes" id="UP000184207">
    <property type="component" value="Unassembled WGS sequence"/>
</dbReference>
<dbReference type="PANTHER" id="PTHR18964">
    <property type="entry name" value="ROK (REPRESSOR, ORF, KINASE) FAMILY"/>
    <property type="match status" value="1"/>
</dbReference>
<dbReference type="EMBL" id="FRDJ01000001">
    <property type="protein sequence ID" value="SHN48805.1"/>
    <property type="molecule type" value="Genomic_DNA"/>
</dbReference>
<dbReference type="PANTHER" id="PTHR18964:SF149">
    <property type="entry name" value="BIFUNCTIONAL UDP-N-ACETYLGLUCOSAMINE 2-EPIMERASE_N-ACETYLMANNOSAMINE KINASE"/>
    <property type="match status" value="1"/>
</dbReference>
<dbReference type="InterPro" id="IPR036390">
    <property type="entry name" value="WH_DNA-bd_sf"/>
</dbReference>
<dbReference type="STRING" id="1121883.SAMN02745226_00051"/>
<evidence type="ECO:0000313" key="3">
    <source>
        <dbReference type="Proteomes" id="UP000184207"/>
    </source>
</evidence>
<dbReference type="AlphaFoldDB" id="A0A1M7RR76"/>
<dbReference type="SUPFAM" id="SSF46785">
    <property type="entry name" value="Winged helix' DNA-binding domain"/>
    <property type="match status" value="1"/>
</dbReference>
<accession>A0A1M7RR76</accession>
<dbReference type="Pfam" id="PF00480">
    <property type="entry name" value="ROK"/>
    <property type="match status" value="1"/>
</dbReference>
<organism evidence="2 3">
    <name type="scientific">Fervidobacterium gondwanense DSM 13020</name>
    <dbReference type="NCBI Taxonomy" id="1121883"/>
    <lineage>
        <taxon>Bacteria</taxon>
        <taxon>Thermotogati</taxon>
        <taxon>Thermotogota</taxon>
        <taxon>Thermotogae</taxon>
        <taxon>Thermotogales</taxon>
        <taxon>Fervidobacteriaceae</taxon>
        <taxon>Fervidobacterium</taxon>
    </lineage>
</organism>
<sequence length="371" mass="41902">MKNEAKILLQILRHKKIRRKELEKIIGVNPSTMTYLLDKLQGYIDIEEELPTIGKPPQFVSISKNAWTILAVSVGREKIRAVVYNGKGEELESAEYRVKSEHLNNEAMSELLKRTIEKFYDFDSVGIAFSGNVVDGKVESRILKLKNYDPVKSLKLKSLGIPYVIISDVEAIAAYESKTSGKERVFVLNYGTGIGACYYEYHALFSRDEFKNIPLGHLYYGGNEKCYCGAVGCLETVASDYAVFKKFTKQDIRFVDFIEHEEDYWTELKQIRNITKNGDESAIAIYRNLYKEVVEKLAYVLGNASMLLEVDEIAIYGEGSSPLLAEALEEKINSLSPNFNVSVRHGSVSDAVERGISLEAAVNLVRRKFSK</sequence>
<gene>
    <name evidence="2" type="ORF">SAMN02745226_00051</name>
</gene>
<name>A0A1M7RR76_FERGO</name>
<dbReference type="SUPFAM" id="SSF53067">
    <property type="entry name" value="Actin-like ATPase domain"/>
    <property type="match status" value="1"/>
</dbReference>
<dbReference type="GO" id="GO:0016301">
    <property type="term" value="F:kinase activity"/>
    <property type="evidence" value="ECO:0007669"/>
    <property type="project" value="UniProtKB-KW"/>
</dbReference>
<reference evidence="3" key="1">
    <citation type="submission" date="2016-12" db="EMBL/GenBank/DDBJ databases">
        <authorList>
            <person name="Varghese N."/>
            <person name="Submissions S."/>
        </authorList>
    </citation>
    <scope>NUCLEOTIDE SEQUENCE [LARGE SCALE GENOMIC DNA]</scope>
    <source>
        <strain evidence="3">DSM 13020</strain>
    </source>
</reference>